<evidence type="ECO:0000313" key="3">
    <source>
        <dbReference type="Proteomes" id="UP001195769"/>
    </source>
</evidence>
<dbReference type="GO" id="GO:0006289">
    <property type="term" value="P:nucleotide-excision repair"/>
    <property type="evidence" value="ECO:0007669"/>
    <property type="project" value="InterPro"/>
</dbReference>
<proteinExistence type="predicted"/>
<feature type="non-terminal residue" evidence="2">
    <location>
        <position position="1"/>
    </location>
</feature>
<evidence type="ECO:0000259" key="1">
    <source>
        <dbReference type="SMART" id="SM01032"/>
    </source>
</evidence>
<accession>A0AAD4DYV5</accession>
<dbReference type="RefSeq" id="XP_041220734.1">
    <property type="nucleotide sequence ID" value="XM_041373294.1"/>
</dbReference>
<evidence type="ECO:0000313" key="2">
    <source>
        <dbReference type="EMBL" id="KAG1895158.1"/>
    </source>
</evidence>
<feature type="domain" description="Rad4 beta-hairpin" evidence="1">
    <location>
        <begin position="26"/>
        <end position="74"/>
    </location>
</feature>
<dbReference type="AlphaFoldDB" id="A0AAD4DYV5"/>
<dbReference type="InterPro" id="IPR004583">
    <property type="entry name" value="DNA_repair_Rad4"/>
</dbReference>
<dbReference type="GO" id="GO:0003697">
    <property type="term" value="F:single-stranded DNA binding"/>
    <property type="evidence" value="ECO:0007669"/>
    <property type="project" value="TreeGrafter"/>
</dbReference>
<comment type="caution">
    <text evidence="2">The sequence shown here is derived from an EMBL/GenBank/DDBJ whole genome shotgun (WGS) entry which is preliminary data.</text>
</comment>
<dbReference type="Proteomes" id="UP001195769">
    <property type="component" value="Unassembled WGS sequence"/>
</dbReference>
<dbReference type="GO" id="GO:0071942">
    <property type="term" value="C:XPC complex"/>
    <property type="evidence" value="ECO:0007669"/>
    <property type="project" value="TreeGrafter"/>
</dbReference>
<dbReference type="InterPro" id="IPR018328">
    <property type="entry name" value="Rad4_beta-hairpin_dom3"/>
</dbReference>
<reference evidence="2" key="1">
    <citation type="journal article" date="2020" name="New Phytol.">
        <title>Comparative genomics reveals dynamic genome evolution in host specialist ectomycorrhizal fungi.</title>
        <authorList>
            <person name="Lofgren L.A."/>
            <person name="Nguyen N.H."/>
            <person name="Vilgalys R."/>
            <person name="Ruytinx J."/>
            <person name="Liao H.L."/>
            <person name="Branco S."/>
            <person name="Kuo A."/>
            <person name="LaButti K."/>
            <person name="Lipzen A."/>
            <person name="Andreopoulos W."/>
            <person name="Pangilinan J."/>
            <person name="Riley R."/>
            <person name="Hundley H."/>
            <person name="Na H."/>
            <person name="Barry K."/>
            <person name="Grigoriev I.V."/>
            <person name="Stajich J.E."/>
            <person name="Kennedy P.G."/>
        </authorList>
    </citation>
    <scope>NUCLEOTIDE SEQUENCE</scope>
    <source>
        <strain evidence="2">FC203</strain>
    </source>
</reference>
<dbReference type="EMBL" id="JABBWK010000070">
    <property type="protein sequence ID" value="KAG1895158.1"/>
    <property type="molecule type" value="Genomic_DNA"/>
</dbReference>
<dbReference type="PANTHER" id="PTHR12135:SF0">
    <property type="entry name" value="DNA REPAIR PROTEIN COMPLEMENTING XP-C CELLS"/>
    <property type="match status" value="1"/>
</dbReference>
<dbReference type="Pfam" id="PF10405">
    <property type="entry name" value="BHD_3"/>
    <property type="match status" value="1"/>
</dbReference>
<protein>
    <recommendedName>
        <fullName evidence="1">Rad4 beta-hairpin domain-containing protein</fullName>
    </recommendedName>
</protein>
<dbReference type="SMART" id="SM01032">
    <property type="entry name" value="BHD_3"/>
    <property type="match status" value="1"/>
</dbReference>
<dbReference type="GO" id="GO:0000111">
    <property type="term" value="C:nucleotide-excision repair factor 2 complex"/>
    <property type="evidence" value="ECO:0007669"/>
    <property type="project" value="TreeGrafter"/>
</dbReference>
<sequence length="84" mass="9569">QEDMQALHAWSQMNFYKTKPVIDGKVPKNDFGNIDLYIPLMLPEGSVHMNRRAIPIIEGIVVAEENKIIIVEGYLEAENDAEEK</sequence>
<feature type="non-terminal residue" evidence="2">
    <location>
        <position position="84"/>
    </location>
</feature>
<dbReference type="PANTHER" id="PTHR12135">
    <property type="entry name" value="DNA REPAIR PROTEIN XP-C / RAD4"/>
    <property type="match status" value="1"/>
</dbReference>
<keyword evidence="3" id="KW-1185">Reference proteome</keyword>
<organism evidence="2 3">
    <name type="scientific">Suillus fuscotomentosus</name>
    <dbReference type="NCBI Taxonomy" id="1912939"/>
    <lineage>
        <taxon>Eukaryota</taxon>
        <taxon>Fungi</taxon>
        <taxon>Dikarya</taxon>
        <taxon>Basidiomycota</taxon>
        <taxon>Agaricomycotina</taxon>
        <taxon>Agaricomycetes</taxon>
        <taxon>Agaricomycetidae</taxon>
        <taxon>Boletales</taxon>
        <taxon>Suillineae</taxon>
        <taxon>Suillaceae</taxon>
        <taxon>Suillus</taxon>
    </lineage>
</organism>
<gene>
    <name evidence="2" type="ORF">F5891DRAFT_891003</name>
</gene>
<name>A0AAD4DYV5_9AGAM</name>
<dbReference type="GO" id="GO:0003684">
    <property type="term" value="F:damaged DNA binding"/>
    <property type="evidence" value="ECO:0007669"/>
    <property type="project" value="InterPro"/>
</dbReference>
<dbReference type="GO" id="GO:0006298">
    <property type="term" value="P:mismatch repair"/>
    <property type="evidence" value="ECO:0007669"/>
    <property type="project" value="TreeGrafter"/>
</dbReference>
<dbReference type="GeneID" id="64667592"/>
<dbReference type="GO" id="GO:0005737">
    <property type="term" value="C:cytoplasm"/>
    <property type="evidence" value="ECO:0007669"/>
    <property type="project" value="TreeGrafter"/>
</dbReference>